<name>A0ABW5SQ44_9BACL</name>
<evidence type="ECO:0000313" key="4">
    <source>
        <dbReference type="Proteomes" id="UP001597540"/>
    </source>
</evidence>
<evidence type="ECO:0000256" key="1">
    <source>
        <dbReference type="ARBA" id="ARBA00004196"/>
    </source>
</evidence>
<dbReference type="Pfam" id="PF07940">
    <property type="entry name" value="Hepar_II_III_C"/>
    <property type="match status" value="1"/>
</dbReference>
<evidence type="ECO:0000259" key="2">
    <source>
        <dbReference type="Pfam" id="PF07940"/>
    </source>
</evidence>
<comment type="caution">
    <text evidence="3">The sequence shown here is derived from an EMBL/GenBank/DDBJ whole genome shotgun (WGS) entry which is preliminary data.</text>
</comment>
<proteinExistence type="predicted"/>
<protein>
    <submittedName>
        <fullName evidence="3">Heparinase II/III family protein</fullName>
    </submittedName>
</protein>
<dbReference type="RefSeq" id="WP_090725658.1">
    <property type="nucleotide sequence ID" value="NZ_JBHUMJ010000003.1"/>
</dbReference>
<dbReference type="SUPFAM" id="SSF48230">
    <property type="entry name" value="Chondroitin AC/alginate lyase"/>
    <property type="match status" value="1"/>
</dbReference>
<dbReference type="Proteomes" id="UP001597540">
    <property type="component" value="Unassembled WGS sequence"/>
</dbReference>
<feature type="domain" description="Heparinase II/III-like C-terminal" evidence="2">
    <location>
        <begin position="376"/>
        <end position="449"/>
    </location>
</feature>
<dbReference type="Gene3D" id="1.50.10.100">
    <property type="entry name" value="Chondroitin AC/alginate lyase"/>
    <property type="match status" value="1"/>
</dbReference>
<evidence type="ECO:0000313" key="3">
    <source>
        <dbReference type="EMBL" id="MFD2701892.1"/>
    </source>
</evidence>
<dbReference type="InterPro" id="IPR012480">
    <property type="entry name" value="Hepar_II_III_C"/>
</dbReference>
<organism evidence="3 4">
    <name type="scientific">Paenibacillus shunpengii</name>
    <dbReference type="NCBI Taxonomy" id="2054424"/>
    <lineage>
        <taxon>Bacteria</taxon>
        <taxon>Bacillati</taxon>
        <taxon>Bacillota</taxon>
        <taxon>Bacilli</taxon>
        <taxon>Bacillales</taxon>
        <taxon>Paenibacillaceae</taxon>
        <taxon>Paenibacillus</taxon>
    </lineage>
</organism>
<keyword evidence="4" id="KW-1185">Reference proteome</keyword>
<comment type="subcellular location">
    <subcellularLocation>
        <location evidence="1">Cell envelope</location>
    </subcellularLocation>
</comment>
<accession>A0ABW5SQ44</accession>
<dbReference type="EMBL" id="JBHUMJ010000003">
    <property type="protein sequence ID" value="MFD2701892.1"/>
    <property type="molecule type" value="Genomic_DNA"/>
</dbReference>
<reference evidence="4" key="1">
    <citation type="journal article" date="2019" name="Int. J. Syst. Evol. Microbiol.">
        <title>The Global Catalogue of Microorganisms (GCM) 10K type strain sequencing project: providing services to taxonomists for standard genome sequencing and annotation.</title>
        <authorList>
            <consortium name="The Broad Institute Genomics Platform"/>
            <consortium name="The Broad Institute Genome Sequencing Center for Infectious Disease"/>
            <person name="Wu L."/>
            <person name="Ma J."/>
        </authorList>
    </citation>
    <scope>NUCLEOTIDE SEQUENCE [LARGE SCALE GENOMIC DNA]</scope>
    <source>
        <strain evidence="4">KCTC 33849</strain>
    </source>
</reference>
<sequence>MLMLTSEELKAVRAAIQEGGKLERLWHNLLERTERQICTPGLVQDGDTVEWWHLAWERISDAAFVYAVDRHAEAGQWLREVVLELLDKPGTEWHGPWFRGRGNPQHGVLETSHVGLAMCAAYDLAGDLFTNEERAKLLEAIREHCQEPCKRSLIRMKDDTGNISNWFMVLLNGYGTASIILEDRSAVEEALDFYQTATRMYNGDSYGESLQYWNYATLHLSHLNEMLIRYDSKLAERADFLCYVRCIPWAVQSLLYMKPLGKEDDPVYPRSANFGDSAAIYRPSADILLHIACRAKNAAPMEAGLSRWLFEQTYDRLELERNELGTFAFISSYQFMTMVHYLDAAEPLSPEKAGLPLAASFETGNVIVRDGRTAESSVIAIQAGYEPLQVTSHNHYDQGSFILAHRNERFFIDPGHACYRLDAQAKSIATESHNTWTFEIEGRSEPIAQRSIEGANFRNPSEPLAHRKLIGTMDGITVVRSEIAGVYGDPIRRAERTWITAFPHLLFIVDRIVADVPVKTRAHFMTNNRDNKLQTNLYSDTKIVLRRGGAAVKFFLMDSISDGEASACRRHMSWGHMHQYYHPQPNQEGQGKEGSAVRFTYENQCFAKEHVMVYAFAMDGLESIRGWHMYKNEAAQYFAEPPAHEGGIAVGFEQQGQILVTDYRTNRAYRISDKDIQLV</sequence>
<gene>
    <name evidence="3" type="ORF">ACFSVM_15620</name>
</gene>
<dbReference type="Gene3D" id="2.70.98.70">
    <property type="match status" value="1"/>
</dbReference>
<dbReference type="InterPro" id="IPR008929">
    <property type="entry name" value="Chondroitin_lyas"/>
</dbReference>